<accession>A0ABW5YFJ3</accession>
<evidence type="ECO:0000313" key="1">
    <source>
        <dbReference type="EMBL" id="MFD2874057.1"/>
    </source>
</evidence>
<proteinExistence type="predicted"/>
<evidence type="ECO:0000313" key="2">
    <source>
        <dbReference type="Proteomes" id="UP001597557"/>
    </source>
</evidence>
<sequence>MATRADFYIQHTDGKLELLGCTSNAYDGDFEKAKTVGQFRKAVGELLIENNSLPGKWYWPWKTSHITDEVFVFKHTPSFFNKDKGKLLSKVYVRDVSDDFLYFSDYEERYNRELFNEETGLFDISRAQLIQLPIFN</sequence>
<dbReference type="EMBL" id="JBHUPD010000003">
    <property type="protein sequence ID" value="MFD2874057.1"/>
    <property type="molecule type" value="Genomic_DNA"/>
</dbReference>
<keyword evidence="2" id="KW-1185">Reference proteome</keyword>
<name>A0ABW5YFJ3_9SPHI</name>
<dbReference type="Proteomes" id="UP001597557">
    <property type="component" value="Unassembled WGS sequence"/>
</dbReference>
<organism evidence="1 2">
    <name type="scientific">Mucilaginibacter ximonensis</name>
    <dbReference type="NCBI Taxonomy" id="538021"/>
    <lineage>
        <taxon>Bacteria</taxon>
        <taxon>Pseudomonadati</taxon>
        <taxon>Bacteroidota</taxon>
        <taxon>Sphingobacteriia</taxon>
        <taxon>Sphingobacteriales</taxon>
        <taxon>Sphingobacteriaceae</taxon>
        <taxon>Mucilaginibacter</taxon>
    </lineage>
</organism>
<reference evidence="2" key="1">
    <citation type="journal article" date="2019" name="Int. J. Syst. Evol. Microbiol.">
        <title>The Global Catalogue of Microorganisms (GCM) 10K type strain sequencing project: providing services to taxonomists for standard genome sequencing and annotation.</title>
        <authorList>
            <consortium name="The Broad Institute Genomics Platform"/>
            <consortium name="The Broad Institute Genome Sequencing Center for Infectious Disease"/>
            <person name="Wu L."/>
            <person name="Ma J."/>
        </authorList>
    </citation>
    <scope>NUCLEOTIDE SEQUENCE [LARGE SCALE GENOMIC DNA]</scope>
    <source>
        <strain evidence="2">KCTC 22437</strain>
    </source>
</reference>
<comment type="caution">
    <text evidence="1">The sequence shown here is derived from an EMBL/GenBank/DDBJ whole genome shotgun (WGS) entry which is preliminary data.</text>
</comment>
<gene>
    <name evidence="1" type="ORF">ACFS5N_16360</name>
</gene>
<dbReference type="RefSeq" id="WP_377187985.1">
    <property type="nucleotide sequence ID" value="NZ_JBHUPD010000003.1"/>
</dbReference>
<protein>
    <submittedName>
        <fullName evidence="1">Uncharacterized protein</fullName>
    </submittedName>
</protein>